<reference evidence="1" key="1">
    <citation type="submission" date="2020-04" db="EMBL/GenBank/DDBJ databases">
        <authorList>
            <person name="Chiriac C."/>
            <person name="Salcher M."/>
            <person name="Ghai R."/>
            <person name="Kavagutti S V."/>
        </authorList>
    </citation>
    <scope>NUCLEOTIDE SEQUENCE</scope>
</reference>
<accession>A0A6J5M1T3</accession>
<dbReference type="EMBL" id="LR796358">
    <property type="protein sequence ID" value="CAB4138960.1"/>
    <property type="molecule type" value="Genomic_DNA"/>
</dbReference>
<gene>
    <name evidence="1" type="ORF">UFOVP343_30</name>
</gene>
<sequence>MTRNTEYFATELEAHKRGEDFVEAWGYGYGATYAVWQAKDGRWACDTSRYSSCD</sequence>
<protein>
    <submittedName>
        <fullName evidence="1">Uncharacterized protein</fullName>
    </submittedName>
</protein>
<name>A0A6J5M1T3_9CAUD</name>
<organism evidence="1">
    <name type="scientific">uncultured Caudovirales phage</name>
    <dbReference type="NCBI Taxonomy" id="2100421"/>
    <lineage>
        <taxon>Viruses</taxon>
        <taxon>Duplodnaviria</taxon>
        <taxon>Heunggongvirae</taxon>
        <taxon>Uroviricota</taxon>
        <taxon>Caudoviricetes</taxon>
        <taxon>Peduoviridae</taxon>
        <taxon>Maltschvirus</taxon>
        <taxon>Maltschvirus maltsch</taxon>
    </lineage>
</organism>
<evidence type="ECO:0000313" key="1">
    <source>
        <dbReference type="EMBL" id="CAB4138960.1"/>
    </source>
</evidence>
<proteinExistence type="predicted"/>